<accession>A0ABN2JF45</accession>
<name>A0ABN2JF45_9MICO</name>
<proteinExistence type="predicted"/>
<keyword evidence="3" id="KW-1185">Reference proteome</keyword>
<reference evidence="2 3" key="1">
    <citation type="journal article" date="2019" name="Int. J. Syst. Evol. Microbiol.">
        <title>The Global Catalogue of Microorganisms (GCM) 10K type strain sequencing project: providing services to taxonomists for standard genome sequencing and annotation.</title>
        <authorList>
            <consortium name="The Broad Institute Genomics Platform"/>
            <consortium name="The Broad Institute Genome Sequencing Center for Infectious Disease"/>
            <person name="Wu L."/>
            <person name="Ma J."/>
        </authorList>
    </citation>
    <scope>NUCLEOTIDE SEQUENCE [LARGE SCALE GENOMIC DNA]</scope>
    <source>
        <strain evidence="2 3">JCM 15589</strain>
    </source>
</reference>
<dbReference type="Pfam" id="PF13460">
    <property type="entry name" value="NAD_binding_10"/>
    <property type="match status" value="1"/>
</dbReference>
<dbReference type="Gene3D" id="3.40.50.720">
    <property type="entry name" value="NAD(P)-binding Rossmann-like Domain"/>
    <property type="match status" value="1"/>
</dbReference>
<evidence type="ECO:0000259" key="1">
    <source>
        <dbReference type="Pfam" id="PF13460"/>
    </source>
</evidence>
<dbReference type="PANTHER" id="PTHR43355:SF2">
    <property type="entry name" value="FLAVIN REDUCTASE (NADPH)"/>
    <property type="match status" value="1"/>
</dbReference>
<dbReference type="SUPFAM" id="SSF51735">
    <property type="entry name" value="NAD(P)-binding Rossmann-fold domains"/>
    <property type="match status" value="1"/>
</dbReference>
<evidence type="ECO:0000313" key="2">
    <source>
        <dbReference type="EMBL" id="GAA1724812.1"/>
    </source>
</evidence>
<dbReference type="RefSeq" id="WP_344248280.1">
    <property type="nucleotide sequence ID" value="NZ_BAAAPM010000003.1"/>
</dbReference>
<dbReference type="Proteomes" id="UP001501138">
    <property type="component" value="Unassembled WGS sequence"/>
</dbReference>
<dbReference type="PANTHER" id="PTHR43355">
    <property type="entry name" value="FLAVIN REDUCTASE (NADPH)"/>
    <property type="match status" value="1"/>
</dbReference>
<dbReference type="InterPro" id="IPR051606">
    <property type="entry name" value="Polyketide_Oxido-like"/>
</dbReference>
<sequence length="212" mass="22275">MKLALIGATGRTGRHALATALDRGHDVAVLVRDPSRLPEATRDRVRVVVGDSTGPVALADLLAGADAVVSALGPTGKQPDLHTRTARSLVEIMTAGGPRRFVGVSGAGIDVPGDRKAGKDKAISWLIRTLGGDVVKDKPAEHAAWAASGLDWTLVRPPRLVDGPAAGRLEHDAHRSTRSTKIVRADLGAFLVDVVERDLYVRTAPFVATARA</sequence>
<organism evidence="2 3">
    <name type="scientific">Isoptericola hypogeus</name>
    <dbReference type="NCBI Taxonomy" id="300179"/>
    <lineage>
        <taxon>Bacteria</taxon>
        <taxon>Bacillati</taxon>
        <taxon>Actinomycetota</taxon>
        <taxon>Actinomycetes</taxon>
        <taxon>Micrococcales</taxon>
        <taxon>Promicromonosporaceae</taxon>
        <taxon>Isoptericola</taxon>
    </lineage>
</organism>
<dbReference type="InterPro" id="IPR016040">
    <property type="entry name" value="NAD(P)-bd_dom"/>
</dbReference>
<evidence type="ECO:0000313" key="3">
    <source>
        <dbReference type="Proteomes" id="UP001501138"/>
    </source>
</evidence>
<comment type="caution">
    <text evidence="2">The sequence shown here is derived from an EMBL/GenBank/DDBJ whole genome shotgun (WGS) entry which is preliminary data.</text>
</comment>
<feature type="domain" description="NAD(P)-binding" evidence="1">
    <location>
        <begin position="7"/>
        <end position="197"/>
    </location>
</feature>
<protein>
    <submittedName>
        <fullName evidence="2">SDR family oxidoreductase</fullName>
    </submittedName>
</protein>
<gene>
    <name evidence="2" type="ORF">GCM10009809_20770</name>
</gene>
<dbReference type="EMBL" id="BAAAPM010000003">
    <property type="protein sequence ID" value="GAA1724812.1"/>
    <property type="molecule type" value="Genomic_DNA"/>
</dbReference>
<dbReference type="InterPro" id="IPR036291">
    <property type="entry name" value="NAD(P)-bd_dom_sf"/>
</dbReference>